<protein>
    <submittedName>
        <fullName evidence="2">Uncharacterized protein</fullName>
    </submittedName>
</protein>
<dbReference type="EMBL" id="JABFTP020000001">
    <property type="protein sequence ID" value="KAL3265513.1"/>
    <property type="molecule type" value="Genomic_DNA"/>
</dbReference>
<feature type="region of interest" description="Disordered" evidence="1">
    <location>
        <begin position="109"/>
        <end position="128"/>
    </location>
</feature>
<feature type="compositionally biased region" description="Polar residues" evidence="1">
    <location>
        <begin position="111"/>
        <end position="128"/>
    </location>
</feature>
<reference evidence="2 3" key="1">
    <citation type="journal article" date="2021" name="BMC Biol.">
        <title>Horizontally acquired antibacterial genes associated with adaptive radiation of ladybird beetles.</title>
        <authorList>
            <person name="Li H.S."/>
            <person name="Tang X.F."/>
            <person name="Huang Y.H."/>
            <person name="Xu Z.Y."/>
            <person name="Chen M.L."/>
            <person name="Du X.Y."/>
            <person name="Qiu B.Y."/>
            <person name="Chen P.T."/>
            <person name="Zhang W."/>
            <person name="Slipinski A."/>
            <person name="Escalona H.E."/>
            <person name="Waterhouse R.M."/>
            <person name="Zwick A."/>
            <person name="Pang H."/>
        </authorList>
    </citation>
    <scope>NUCLEOTIDE SEQUENCE [LARGE SCALE GENOMIC DNA]</scope>
    <source>
        <strain evidence="2">SYSU2018</strain>
    </source>
</reference>
<organism evidence="2 3">
    <name type="scientific">Cryptolaemus montrouzieri</name>
    <dbReference type="NCBI Taxonomy" id="559131"/>
    <lineage>
        <taxon>Eukaryota</taxon>
        <taxon>Metazoa</taxon>
        <taxon>Ecdysozoa</taxon>
        <taxon>Arthropoda</taxon>
        <taxon>Hexapoda</taxon>
        <taxon>Insecta</taxon>
        <taxon>Pterygota</taxon>
        <taxon>Neoptera</taxon>
        <taxon>Endopterygota</taxon>
        <taxon>Coleoptera</taxon>
        <taxon>Polyphaga</taxon>
        <taxon>Cucujiformia</taxon>
        <taxon>Coccinelloidea</taxon>
        <taxon>Coccinellidae</taxon>
        <taxon>Scymninae</taxon>
        <taxon>Scymnini</taxon>
        <taxon>Cryptolaemus</taxon>
    </lineage>
</organism>
<dbReference type="AlphaFoldDB" id="A0ABD2MGL0"/>
<keyword evidence="3" id="KW-1185">Reference proteome</keyword>
<comment type="caution">
    <text evidence="2">The sequence shown here is derived from an EMBL/GenBank/DDBJ whole genome shotgun (WGS) entry which is preliminary data.</text>
</comment>
<accession>A0ABD2MGL0</accession>
<evidence type="ECO:0000313" key="2">
    <source>
        <dbReference type="EMBL" id="KAL3265513.1"/>
    </source>
</evidence>
<evidence type="ECO:0000313" key="3">
    <source>
        <dbReference type="Proteomes" id="UP001516400"/>
    </source>
</evidence>
<dbReference type="Proteomes" id="UP001516400">
    <property type="component" value="Unassembled WGS sequence"/>
</dbReference>
<proteinExistence type="predicted"/>
<sequence>MKIKNLIVAETKTEHKKLQFLLQHLRKIPPPAPKKRKVSSTAKDTSHSDVDKVIHYLHNKTAREYDGIDYLFLTYAETFRKFQPATQTMLKMELATLFARTEMRELEAHNQRSVISTPQSPLHSDSCSEHSTMTFTSGDISPTYQNLNFIPSSSANSSFLNARDLYELTYMGPIFKAKQKIMSCKVQNIFVRKPNNL</sequence>
<name>A0ABD2MGL0_9CUCU</name>
<gene>
    <name evidence="2" type="ORF">HHI36_009717</name>
</gene>
<evidence type="ECO:0000256" key="1">
    <source>
        <dbReference type="SAM" id="MobiDB-lite"/>
    </source>
</evidence>